<dbReference type="PANTHER" id="PTHR10204:SF34">
    <property type="entry name" value="NAD(P)H DEHYDROGENASE [QUINONE] 1 ISOFORM 1"/>
    <property type="match status" value="1"/>
</dbReference>
<gene>
    <name evidence="4" type="ORF">RZS28_19505</name>
</gene>
<geneLocation type="plasmid" evidence="4 5">
    <name>pRX1</name>
</geneLocation>
<evidence type="ECO:0000256" key="1">
    <source>
        <dbReference type="ARBA" id="ARBA00006252"/>
    </source>
</evidence>
<evidence type="ECO:0000313" key="5">
    <source>
        <dbReference type="Proteomes" id="UP001626536"/>
    </source>
</evidence>
<dbReference type="Gene3D" id="3.40.50.360">
    <property type="match status" value="1"/>
</dbReference>
<proteinExistence type="inferred from homology"/>
<feature type="domain" description="Flavodoxin-like fold" evidence="3">
    <location>
        <begin position="5"/>
        <end position="115"/>
    </location>
</feature>
<dbReference type="InterPro" id="IPR029039">
    <property type="entry name" value="Flavoprotein-like_sf"/>
</dbReference>
<evidence type="ECO:0000256" key="2">
    <source>
        <dbReference type="ARBA" id="ARBA00023002"/>
    </source>
</evidence>
<keyword evidence="2" id="KW-0560">Oxidoreductase</keyword>
<dbReference type="Proteomes" id="UP001626536">
    <property type="component" value="Plasmid pRX1"/>
</dbReference>
<organism evidence="4 5">
    <name type="scientific">Methylocapsa polymorpha</name>
    <dbReference type="NCBI Taxonomy" id="3080828"/>
    <lineage>
        <taxon>Bacteria</taxon>
        <taxon>Pseudomonadati</taxon>
        <taxon>Pseudomonadota</taxon>
        <taxon>Alphaproteobacteria</taxon>
        <taxon>Hyphomicrobiales</taxon>
        <taxon>Beijerinckiaceae</taxon>
        <taxon>Methylocapsa</taxon>
    </lineage>
</organism>
<protein>
    <submittedName>
        <fullName evidence="4">NAD(P)H-dependent oxidoreductase</fullName>
    </submittedName>
</protein>
<dbReference type="PANTHER" id="PTHR10204">
    <property type="entry name" value="NAD P H OXIDOREDUCTASE-RELATED"/>
    <property type="match status" value="1"/>
</dbReference>
<name>A0ABZ0HYI9_9HYPH</name>
<keyword evidence="4" id="KW-0614">Plasmid</keyword>
<reference evidence="4 5" key="1">
    <citation type="submission" date="2023-10" db="EMBL/GenBank/DDBJ databases">
        <title>Novel methanotroph of the genus Methylocapsa from a subarctic wetland.</title>
        <authorList>
            <person name="Belova S.E."/>
            <person name="Oshkin I.Y."/>
            <person name="Miroshnikov K."/>
            <person name="Dedysh S.N."/>
        </authorList>
    </citation>
    <scope>NUCLEOTIDE SEQUENCE [LARGE SCALE GENOMIC DNA]</scope>
    <source>
        <strain evidence="4 5">RX1</strain>
        <plasmid evidence="4 5">pRX1</plasmid>
    </source>
</reference>
<dbReference type="SUPFAM" id="SSF52218">
    <property type="entry name" value="Flavoproteins"/>
    <property type="match status" value="1"/>
</dbReference>
<dbReference type="Pfam" id="PF02525">
    <property type="entry name" value="Flavodoxin_2"/>
    <property type="match status" value="1"/>
</dbReference>
<dbReference type="InterPro" id="IPR003680">
    <property type="entry name" value="Flavodoxin_fold"/>
</dbReference>
<dbReference type="EMBL" id="CP136863">
    <property type="protein sequence ID" value="WOJ91643.1"/>
    <property type="molecule type" value="Genomic_DNA"/>
</dbReference>
<dbReference type="InterPro" id="IPR051545">
    <property type="entry name" value="NAD(P)H_dehydrogenase_qn"/>
</dbReference>
<evidence type="ECO:0000313" key="4">
    <source>
        <dbReference type="EMBL" id="WOJ91643.1"/>
    </source>
</evidence>
<sequence>MTIPAAVVTLVSPLWWRSFPAMLKGYVDGVFTAGSGYLGGSADKRPSLAGKTGAVVMTAESSLDDLKRGGALRALKTEHKEMFDYCEVEIAGELYLGGIGPGMSQGDGEQRLEAVRRFARRTFP</sequence>
<dbReference type="RefSeq" id="WP_318655071.1">
    <property type="nucleotide sequence ID" value="NZ_CP136863.1"/>
</dbReference>
<accession>A0ABZ0HYI9</accession>
<evidence type="ECO:0000259" key="3">
    <source>
        <dbReference type="Pfam" id="PF02525"/>
    </source>
</evidence>
<comment type="similarity">
    <text evidence="1">Belongs to the NAD(P)H dehydrogenase (quinone) family.</text>
</comment>
<keyword evidence="5" id="KW-1185">Reference proteome</keyword>